<keyword evidence="5 16" id="KW-0328">Glycosyltransferase</keyword>
<feature type="transmembrane region" description="Helical" evidence="12">
    <location>
        <begin position="588"/>
        <end position="611"/>
    </location>
</feature>
<keyword evidence="4" id="KW-1003">Cell membrane</keyword>
<evidence type="ECO:0000313" key="17">
    <source>
        <dbReference type="Proteomes" id="UP000217209"/>
    </source>
</evidence>
<dbReference type="Pfam" id="PF17689">
    <property type="entry name" value="Arabino_trans_N"/>
    <property type="match status" value="1"/>
</dbReference>
<evidence type="ECO:0000256" key="7">
    <source>
        <dbReference type="ARBA" id="ARBA00022692"/>
    </source>
</evidence>
<keyword evidence="8 12" id="KW-1133">Transmembrane helix</keyword>
<evidence type="ECO:0000256" key="4">
    <source>
        <dbReference type="ARBA" id="ARBA00022475"/>
    </source>
</evidence>
<comment type="function">
    <text evidence="1">Arabinosyl transferase responsible for the polymerization of arabinose into the arabinan of arabinogalactan.</text>
</comment>
<feature type="transmembrane region" description="Helical" evidence="12">
    <location>
        <begin position="462"/>
        <end position="485"/>
    </location>
</feature>
<comment type="similarity">
    <text evidence="3">Belongs to the emb family.</text>
</comment>
<evidence type="ECO:0000256" key="11">
    <source>
        <dbReference type="SAM" id="MobiDB-lite"/>
    </source>
</evidence>
<evidence type="ECO:0000256" key="9">
    <source>
        <dbReference type="ARBA" id="ARBA00023136"/>
    </source>
</evidence>
<feature type="transmembrane region" description="Helical" evidence="12">
    <location>
        <begin position="36"/>
        <end position="57"/>
    </location>
</feature>
<keyword evidence="17" id="KW-1185">Reference proteome</keyword>
<dbReference type="Pfam" id="PF04602">
    <property type="entry name" value="Arabinose_trans"/>
    <property type="match status" value="1"/>
</dbReference>
<feature type="transmembrane region" description="Helical" evidence="12">
    <location>
        <begin position="717"/>
        <end position="737"/>
    </location>
</feature>
<protein>
    <submittedName>
        <fullName evidence="16">Putative arabinosyltransferase C</fullName>
        <ecNumber evidence="16">2.4.2.-</ecNumber>
    </submittedName>
</protein>
<evidence type="ECO:0000259" key="13">
    <source>
        <dbReference type="Pfam" id="PF04602"/>
    </source>
</evidence>
<keyword evidence="7 12" id="KW-0812">Transmembrane</keyword>
<dbReference type="Gene3D" id="2.60.120.610">
    <property type="entry name" value="arabinofuranosyltransferase like domain"/>
    <property type="match status" value="1"/>
</dbReference>
<dbReference type="GO" id="GO:0071555">
    <property type="term" value="P:cell wall organization"/>
    <property type="evidence" value="ECO:0007669"/>
    <property type="project" value="UniProtKB-KW"/>
</dbReference>
<feature type="transmembrane region" description="Helical" evidence="12">
    <location>
        <begin position="427"/>
        <end position="450"/>
    </location>
</feature>
<reference evidence="16 17" key="1">
    <citation type="submission" date="2016-12" db="EMBL/GenBank/DDBJ databases">
        <authorList>
            <person name="Song W.-J."/>
            <person name="Kurnit D.M."/>
        </authorList>
    </citation>
    <scope>NUCLEOTIDE SEQUENCE [LARGE SCALE GENOMIC DNA]</scope>
    <source>
        <strain evidence="16 17">DSM 30827</strain>
    </source>
</reference>
<feature type="transmembrane region" description="Helical" evidence="12">
    <location>
        <begin position="532"/>
        <end position="553"/>
    </location>
</feature>
<feature type="compositionally biased region" description="Low complexity" evidence="11">
    <location>
        <begin position="861"/>
        <end position="875"/>
    </location>
</feature>
<dbReference type="GO" id="GO:0071766">
    <property type="term" value="P:Actinobacterium-type cell wall biogenesis"/>
    <property type="evidence" value="ECO:0007669"/>
    <property type="project" value="InterPro"/>
</dbReference>
<keyword evidence="10" id="KW-0961">Cell wall biogenesis/degradation</keyword>
<feature type="region of interest" description="Disordered" evidence="11">
    <location>
        <begin position="802"/>
        <end position="888"/>
    </location>
</feature>
<dbReference type="AlphaFoldDB" id="A0A1Q2HTC2"/>
<name>A0A1Q2HTC2_9CORY</name>
<feature type="transmembrane region" description="Helical" evidence="12">
    <location>
        <begin position="660"/>
        <end position="680"/>
    </location>
</feature>
<keyword evidence="6 16" id="KW-0808">Transferase</keyword>
<evidence type="ECO:0000256" key="10">
    <source>
        <dbReference type="ARBA" id="ARBA00023316"/>
    </source>
</evidence>
<gene>
    <name evidence="16" type="primary">embC</name>
    <name evidence="16" type="ORF">CGLAU_00430</name>
</gene>
<evidence type="ECO:0000256" key="5">
    <source>
        <dbReference type="ARBA" id="ARBA00022676"/>
    </source>
</evidence>
<feature type="compositionally biased region" description="Gly residues" evidence="11">
    <location>
        <begin position="817"/>
        <end position="826"/>
    </location>
</feature>
<dbReference type="EMBL" id="CP019688">
    <property type="protein sequence ID" value="AQQ14089.1"/>
    <property type="molecule type" value="Genomic_DNA"/>
</dbReference>
<dbReference type="GO" id="GO:0052636">
    <property type="term" value="F:arabinosyltransferase activity"/>
    <property type="evidence" value="ECO:0007669"/>
    <property type="project" value="InterPro"/>
</dbReference>
<feature type="transmembrane region" description="Helical" evidence="12">
    <location>
        <begin position="368"/>
        <end position="389"/>
    </location>
</feature>
<evidence type="ECO:0000259" key="14">
    <source>
        <dbReference type="Pfam" id="PF14896"/>
    </source>
</evidence>
<dbReference type="InterPro" id="IPR042486">
    <property type="entry name" value="Arabino_trans_C_2"/>
</dbReference>
<feature type="compositionally biased region" description="Polar residues" evidence="11">
    <location>
        <begin position="844"/>
        <end position="856"/>
    </location>
</feature>
<comment type="subcellular location">
    <subcellularLocation>
        <location evidence="2">Cell membrane</location>
        <topology evidence="2">Multi-pass membrane protein</topology>
    </subcellularLocation>
</comment>
<evidence type="ECO:0000256" key="8">
    <source>
        <dbReference type="ARBA" id="ARBA00022989"/>
    </source>
</evidence>
<evidence type="ECO:0000256" key="2">
    <source>
        <dbReference type="ARBA" id="ARBA00004651"/>
    </source>
</evidence>
<dbReference type="InterPro" id="IPR027451">
    <property type="entry name" value="EmbABC_dom1"/>
</dbReference>
<organism evidence="16 17">
    <name type="scientific">Corynebacterium glaucum</name>
    <dbReference type="NCBI Taxonomy" id="187491"/>
    <lineage>
        <taxon>Bacteria</taxon>
        <taxon>Bacillati</taxon>
        <taxon>Actinomycetota</taxon>
        <taxon>Actinomycetes</taxon>
        <taxon>Mycobacteriales</taxon>
        <taxon>Corynebacteriaceae</taxon>
        <taxon>Corynebacterium</taxon>
    </lineage>
</organism>
<feature type="transmembrane region" description="Helical" evidence="12">
    <location>
        <begin position="565"/>
        <end position="582"/>
    </location>
</feature>
<evidence type="ECO:0000256" key="3">
    <source>
        <dbReference type="ARBA" id="ARBA00008195"/>
    </source>
</evidence>
<evidence type="ECO:0000256" key="1">
    <source>
        <dbReference type="ARBA" id="ARBA00003001"/>
    </source>
</evidence>
<feature type="transmembrane region" description="Helical" evidence="12">
    <location>
        <begin position="339"/>
        <end position="356"/>
    </location>
</feature>
<proteinExistence type="inferred from homology"/>
<dbReference type="Gene3D" id="2.60.120.940">
    <property type="entry name" value="EmbC, C-terminal domain, subdomain 2"/>
    <property type="match status" value="1"/>
</dbReference>
<dbReference type="InterPro" id="IPR007680">
    <property type="entry name" value="Arabino_trans_central"/>
</dbReference>
<dbReference type="InterPro" id="IPR040920">
    <property type="entry name" value="Arabino_trans_N"/>
</dbReference>
<feature type="compositionally biased region" description="Low complexity" evidence="11">
    <location>
        <begin position="827"/>
        <end position="843"/>
    </location>
</feature>
<dbReference type="GO" id="GO:0005886">
    <property type="term" value="C:plasma membrane"/>
    <property type="evidence" value="ECO:0007669"/>
    <property type="project" value="UniProtKB-SubCell"/>
</dbReference>
<feature type="transmembrane region" description="Helical" evidence="12">
    <location>
        <begin position="398"/>
        <end position="415"/>
    </location>
</feature>
<feature type="domain" description="Arabinosyltransferase C-terminal" evidence="14">
    <location>
        <begin position="730"/>
        <end position="1157"/>
    </location>
</feature>
<dbReference type="Proteomes" id="UP000217209">
    <property type="component" value="Chromosome"/>
</dbReference>
<dbReference type="EC" id="2.4.2.-" evidence="16"/>
<feature type="transmembrane region" description="Helical" evidence="12">
    <location>
        <begin position="225"/>
        <end position="245"/>
    </location>
</feature>
<dbReference type="RefSeq" id="WP_332461815.1">
    <property type="nucleotide sequence ID" value="NZ_CP019688.1"/>
</dbReference>
<evidence type="ECO:0000313" key="16">
    <source>
        <dbReference type="EMBL" id="AQQ14089.1"/>
    </source>
</evidence>
<feature type="transmembrane region" description="Helical" evidence="12">
    <location>
        <begin position="618"/>
        <end position="640"/>
    </location>
</feature>
<dbReference type="Pfam" id="PF14896">
    <property type="entry name" value="Arabino_trans_C"/>
    <property type="match status" value="1"/>
</dbReference>
<dbReference type="InterPro" id="IPR032731">
    <property type="entry name" value="Arabino_trans_C"/>
</dbReference>
<sequence>MTTVYQETSAEPPRRVPMNRRTTPQPQGARRAPQSLTTTAAVSGLIAFVLLIAVPFLPVNQVQSSLSWPQNGSLQAVNAPLISVSPQEVELEVPVAAVGEVRDGQTLILGTLPESSQDAHDRGLFITAPDGGLVVSAMNEIVFDLTPEEVTKLPDTAVLRVHQTDAATTVEIPGTSHSEELEDDYRAQFTGIYTELNPDSGQKLIDDGLRAEIDINSRFTSSPSILKLIAMIGGLIAAVIGLWALGRIDRLDGRRIPVISKEWRSFTPLDATVLLTLGFWHVFGANTSDDGFLLTMARVANESDYMANYYRWYGVPEAPFGSPFYDVLALLARVSTASMWMRLPTLIAGILIWWILSREILPRLGEAIAGRRVAFWTAAFVFLAFWLAYDNGTRPEPIIALGLILTWALFERAIATDRLLPAALGTIAAAFTLACGPTGLSAVGVFLICLPAVFRTMRRRQAIASGIALVAPFLGAGLAVMVPVFKDQTLATVLEATAVRAEVGPALHWYEEWVRYATLFQQTVDASLARRFPMFVLIFTVVLILWGLAKFSGRIPGTAKGTTERMMLIIGLTSFFLMFTPTKWTHHFGIYAGVGGAVAAMGAVVLSHLALRSARNRTFALAASLFLMAMALAGWNAWWYVSSFGVPWWDRTVQYKAVEANTVMLAITLLVFLIGIVQSLRHNAQRLQAKEANRAQEFDQAARVDTGRFAGLMSAPLAVLAVLMVLFSCLTFVKAFVDQAPAYSVGMGNVRTFAGDSCALASDVLLEMDPNESFLTPVDGVPLGRSLDAGVNRGFTPDGVPAFIASENSNTNDTGASGTGGGGSTGSTGSTGSAGSTGSTGSGQIQSAQTDANQQETPEDQTSAAAQSTSSVNTQGNRPPSLRGVNGSTVRMPFGLDYTRVPVAGTFEDDPSRAAKLESVWFELPAASEDAPLLVTSVAGRIAHHDINGIEEEGTDLLLEYGQLLNDGSVKRLGEVEMLDQGEGPNWRNLRYPVADLPEDADVVRLVGEDTSLAEKDWLAVTPLRNPVLTPMNEAIDPETPGLLDWTVAFQYPCQRTFNHYAGVAEIPQFRVMPDAPGKEKLSGFQDFLGGGALATAEAVNYSYDVPGYLRNDWQRDWGSVAKYELRTDSVGVAPVEADIDHETHTRWGWWTPGPMKVRNPNE</sequence>
<keyword evidence="9 12" id="KW-0472">Membrane</keyword>
<evidence type="ECO:0000256" key="6">
    <source>
        <dbReference type="ARBA" id="ARBA00022679"/>
    </source>
</evidence>
<accession>A0A1Q2HTC2</accession>
<dbReference type="KEGG" id="cgv:CGLAU_00430"/>
<feature type="domain" description="Arabinosyltransferas concanavalin like" evidence="15">
    <location>
        <begin position="60"/>
        <end position="218"/>
    </location>
</feature>
<evidence type="ECO:0000259" key="15">
    <source>
        <dbReference type="Pfam" id="PF17689"/>
    </source>
</evidence>
<feature type="domain" description="Arabinofuranosyltransferase central" evidence="13">
    <location>
        <begin position="222"/>
        <end position="681"/>
    </location>
</feature>
<evidence type="ECO:0000256" key="12">
    <source>
        <dbReference type="SAM" id="Phobius"/>
    </source>
</evidence>
<feature type="region of interest" description="Disordered" evidence="11">
    <location>
        <begin position="1"/>
        <end position="35"/>
    </location>
</feature>